<feature type="region of interest" description="Disordered" evidence="1">
    <location>
        <begin position="36"/>
        <end position="80"/>
    </location>
</feature>
<protein>
    <submittedName>
        <fullName evidence="3">Uncharacterized protein</fullName>
    </submittedName>
</protein>
<keyword evidence="2" id="KW-1133">Transmembrane helix</keyword>
<dbReference type="EMBL" id="JACHJQ010000001">
    <property type="protein sequence ID" value="MBB4904186.1"/>
    <property type="molecule type" value="Genomic_DNA"/>
</dbReference>
<organism evidence="3 4">
    <name type="scientific">Actinophytocola algeriensis</name>
    <dbReference type="NCBI Taxonomy" id="1768010"/>
    <lineage>
        <taxon>Bacteria</taxon>
        <taxon>Bacillati</taxon>
        <taxon>Actinomycetota</taxon>
        <taxon>Actinomycetes</taxon>
        <taxon>Pseudonocardiales</taxon>
        <taxon>Pseudonocardiaceae</taxon>
    </lineage>
</organism>
<evidence type="ECO:0000313" key="4">
    <source>
        <dbReference type="Proteomes" id="UP000520767"/>
    </source>
</evidence>
<proteinExistence type="predicted"/>
<evidence type="ECO:0000313" key="3">
    <source>
        <dbReference type="EMBL" id="MBB4904186.1"/>
    </source>
</evidence>
<accession>A0A7W7VBP1</accession>
<comment type="caution">
    <text evidence="3">The sequence shown here is derived from an EMBL/GenBank/DDBJ whole genome shotgun (WGS) entry which is preliminary data.</text>
</comment>
<keyword evidence="4" id="KW-1185">Reference proteome</keyword>
<dbReference type="Proteomes" id="UP000520767">
    <property type="component" value="Unassembled WGS sequence"/>
</dbReference>
<keyword evidence="2" id="KW-0812">Transmembrane</keyword>
<keyword evidence="2" id="KW-0472">Membrane</keyword>
<gene>
    <name evidence="3" type="ORF">FHR82_000396</name>
</gene>
<feature type="transmembrane region" description="Helical" evidence="2">
    <location>
        <begin position="6"/>
        <end position="29"/>
    </location>
</feature>
<evidence type="ECO:0000256" key="2">
    <source>
        <dbReference type="SAM" id="Phobius"/>
    </source>
</evidence>
<reference evidence="3 4" key="1">
    <citation type="submission" date="2020-08" db="EMBL/GenBank/DDBJ databases">
        <title>Genomic Encyclopedia of Type Strains, Phase III (KMG-III): the genomes of soil and plant-associated and newly described type strains.</title>
        <authorList>
            <person name="Whitman W."/>
        </authorList>
    </citation>
    <scope>NUCLEOTIDE SEQUENCE [LARGE SCALE GENOMIC DNA]</scope>
    <source>
        <strain evidence="3 4">CECT 8960</strain>
    </source>
</reference>
<name>A0A7W7VBP1_9PSEU</name>
<dbReference type="RefSeq" id="WP_184808470.1">
    <property type="nucleotide sequence ID" value="NZ_JACHJQ010000001.1"/>
</dbReference>
<sequence>MASKIGIPIAVACAVVAVGAVLGGIIVFADDGNESGGGRAAGPAPTTRLSLAAPDPSGTEPVSDNPYPRVPSEQVDGNLSGEARTAGRHVYIPVQDNDCWREQVWPLAEHADRVAVEIRTLPFPPPSGATLDADGGFGCMAYGSLDGPHAVVELAEPLGDRRLVVTYDYGTQPS</sequence>
<evidence type="ECO:0000256" key="1">
    <source>
        <dbReference type="SAM" id="MobiDB-lite"/>
    </source>
</evidence>
<dbReference type="AlphaFoldDB" id="A0A7W7VBP1"/>